<sequence>MRLAPALTGLALLIPLAACTGGGDDEAATFCDQSESSLAEIDAIGALGDDAGGFADAVSQISTGFAEADPPAEIADDWATLGGLFSDLSDRLEGVDTDDQEAVAAAVGEFSEQVSSTELGDASDRVSAYVAEHCAE</sequence>
<name>A0A7X6KTU2_9CELL</name>
<dbReference type="RefSeq" id="WP_168628736.1">
    <property type="nucleotide sequence ID" value="NZ_BONL01000010.1"/>
</dbReference>
<proteinExistence type="predicted"/>
<keyword evidence="1" id="KW-0732">Signal</keyword>
<dbReference type="AlphaFoldDB" id="A0A7X6KTU2"/>
<feature type="chain" id="PRO_5038776663" description="Lipoprotein" evidence="1">
    <location>
        <begin position="21"/>
        <end position="136"/>
    </location>
</feature>
<evidence type="ECO:0000313" key="2">
    <source>
        <dbReference type="EMBL" id="NKY21680.1"/>
    </source>
</evidence>
<protein>
    <recommendedName>
        <fullName evidence="4">Lipoprotein</fullName>
    </recommendedName>
</protein>
<evidence type="ECO:0000256" key="1">
    <source>
        <dbReference type="SAM" id="SignalP"/>
    </source>
</evidence>
<organism evidence="2 3">
    <name type="scientific">Cellulomonas denverensis</name>
    <dbReference type="NCBI Taxonomy" id="264297"/>
    <lineage>
        <taxon>Bacteria</taxon>
        <taxon>Bacillati</taxon>
        <taxon>Actinomycetota</taxon>
        <taxon>Actinomycetes</taxon>
        <taxon>Micrococcales</taxon>
        <taxon>Cellulomonadaceae</taxon>
        <taxon>Cellulomonas</taxon>
    </lineage>
</organism>
<keyword evidence="3" id="KW-1185">Reference proteome</keyword>
<dbReference type="EMBL" id="JAAXOX010000001">
    <property type="protein sequence ID" value="NKY21680.1"/>
    <property type="molecule type" value="Genomic_DNA"/>
</dbReference>
<dbReference type="Proteomes" id="UP000581206">
    <property type="component" value="Unassembled WGS sequence"/>
</dbReference>
<feature type="signal peptide" evidence="1">
    <location>
        <begin position="1"/>
        <end position="20"/>
    </location>
</feature>
<evidence type="ECO:0008006" key="4">
    <source>
        <dbReference type="Google" id="ProtNLM"/>
    </source>
</evidence>
<reference evidence="2 3" key="1">
    <citation type="submission" date="2020-04" db="EMBL/GenBank/DDBJ databases">
        <title>MicrobeNet Type strains.</title>
        <authorList>
            <person name="Nicholson A.C."/>
        </authorList>
    </citation>
    <scope>NUCLEOTIDE SEQUENCE [LARGE SCALE GENOMIC DNA]</scope>
    <source>
        <strain evidence="2 3">ATCC BAA-788</strain>
    </source>
</reference>
<accession>A0A7X6KTU2</accession>
<gene>
    <name evidence="2" type="ORF">HGA03_03265</name>
</gene>
<evidence type="ECO:0000313" key="3">
    <source>
        <dbReference type="Proteomes" id="UP000581206"/>
    </source>
</evidence>
<comment type="caution">
    <text evidence="2">The sequence shown here is derived from an EMBL/GenBank/DDBJ whole genome shotgun (WGS) entry which is preliminary data.</text>
</comment>